<sequence length="226" mass="24471">MKTIAIIGAGPGLGLSLAKKFGEKGFRVAVISRNPKKLAIIVNELKKLNIEAKSYVADVRDLPALKQALNAVKQDFGHIDVLEFSPYAGPTHFKHVLETTAEDVLEQIKGYLLPAVLSVNEVIPDMINNASGAILLTTGISAMVSYPSVGNVGMVMSGVRNYATNLHFELKEKGIYVGHLSIGTVIQAGTAGDPDLIAEAWYNLYEKKDCFEDTFPQEINPTKLSN</sequence>
<dbReference type="Gene3D" id="3.40.50.720">
    <property type="entry name" value="NAD(P)-binding Rossmann-like Domain"/>
    <property type="match status" value="1"/>
</dbReference>
<name>A0A378Y123_PAEPO</name>
<dbReference type="EMBL" id="UGSC01000001">
    <property type="protein sequence ID" value="SUA70019.1"/>
    <property type="molecule type" value="Genomic_DNA"/>
</dbReference>
<dbReference type="GeneID" id="93346264"/>
<protein>
    <submittedName>
        <fullName evidence="1">Short-chain dehydrogenase/reductase SDR</fullName>
        <ecNumber evidence="1">1.3.1.-</ecNumber>
    </submittedName>
</protein>
<organism evidence="1 2">
    <name type="scientific">Paenibacillus polymyxa</name>
    <name type="common">Bacillus polymyxa</name>
    <dbReference type="NCBI Taxonomy" id="1406"/>
    <lineage>
        <taxon>Bacteria</taxon>
        <taxon>Bacillati</taxon>
        <taxon>Bacillota</taxon>
        <taxon>Bacilli</taxon>
        <taxon>Bacillales</taxon>
        <taxon>Paenibacillaceae</taxon>
        <taxon>Paenibacillus</taxon>
    </lineage>
</organism>
<dbReference type="EC" id="1.3.1.-" evidence="1"/>
<dbReference type="SUPFAM" id="SSF51735">
    <property type="entry name" value="NAD(P)-binding Rossmann-fold domains"/>
    <property type="match status" value="1"/>
</dbReference>
<dbReference type="InterPro" id="IPR036291">
    <property type="entry name" value="NAD(P)-bd_dom_sf"/>
</dbReference>
<evidence type="ECO:0000313" key="1">
    <source>
        <dbReference type="EMBL" id="SUA70019.1"/>
    </source>
</evidence>
<dbReference type="InterPro" id="IPR002347">
    <property type="entry name" value="SDR_fam"/>
</dbReference>
<dbReference type="Pfam" id="PF00106">
    <property type="entry name" value="adh_short"/>
    <property type="match status" value="1"/>
</dbReference>
<proteinExistence type="predicted"/>
<keyword evidence="1" id="KW-0560">Oxidoreductase</keyword>
<dbReference type="Proteomes" id="UP000254400">
    <property type="component" value="Unassembled WGS sequence"/>
</dbReference>
<dbReference type="RefSeq" id="WP_019687449.1">
    <property type="nucleotide sequence ID" value="NZ_CP036496.1"/>
</dbReference>
<reference evidence="1 2" key="1">
    <citation type="submission" date="2018-06" db="EMBL/GenBank/DDBJ databases">
        <authorList>
            <consortium name="Pathogen Informatics"/>
            <person name="Doyle S."/>
        </authorList>
    </citation>
    <scope>NUCLEOTIDE SEQUENCE [LARGE SCALE GENOMIC DNA]</scope>
    <source>
        <strain evidence="1 2">NCTC10343</strain>
    </source>
</reference>
<evidence type="ECO:0000313" key="2">
    <source>
        <dbReference type="Proteomes" id="UP000254400"/>
    </source>
</evidence>
<dbReference type="PANTHER" id="PTHR43431:SF7">
    <property type="entry name" value="OXIDOREDUCTASE, SHORT CHAIN DEHYDROGENASE_REDUCTASE FAMILY (AFU_ORTHOLOGUE AFUA_5G14000)"/>
    <property type="match status" value="1"/>
</dbReference>
<gene>
    <name evidence="1" type="primary">actIII</name>
    <name evidence="1" type="ORF">NCTC10343_02888</name>
</gene>
<accession>A0A378Y123</accession>
<dbReference type="PANTHER" id="PTHR43431">
    <property type="entry name" value="OXIDOREDUCTASE, SHORT CHAIN DEHYDROGENASE/REDUCTASE FAMILY (AFU_ORTHOLOGUE AFUA_5G14000)"/>
    <property type="match status" value="1"/>
</dbReference>
<dbReference type="GO" id="GO:0016491">
    <property type="term" value="F:oxidoreductase activity"/>
    <property type="evidence" value="ECO:0007669"/>
    <property type="project" value="UniProtKB-KW"/>
</dbReference>
<dbReference type="AlphaFoldDB" id="A0A378Y123"/>